<dbReference type="GO" id="GO:0004930">
    <property type="term" value="F:G protein-coupled receptor activity"/>
    <property type="evidence" value="ECO:0007669"/>
    <property type="project" value="InterPro"/>
</dbReference>
<evidence type="ECO:0000256" key="3">
    <source>
        <dbReference type="ARBA" id="ARBA00022837"/>
    </source>
</evidence>
<dbReference type="SUPFAM" id="SSF141072">
    <property type="entry name" value="CalX-like"/>
    <property type="match status" value="1"/>
</dbReference>
<dbReference type="Gene3D" id="2.60.40.2030">
    <property type="match status" value="1"/>
</dbReference>
<dbReference type="EMBL" id="VIKS01000002">
    <property type="protein sequence ID" value="TQV89265.1"/>
    <property type="molecule type" value="Genomic_DNA"/>
</dbReference>
<sequence length="1520" mass="161144">MKKVTTIGLVALSSVSIFANATDNVSIKKSVTMSAPVKVSEPLRELAKPLPTLSKERKFKLTSAGKEVPGYDKVWEVPNRFPFKDKDYKLPEGFVDPVAQTSLKKSKFKRQAPELGVSFDGVGNVTGAVPPDTNGDVGPNHYVQTVNVALAIWDKEGNQLMAPAAVNSLWSGFGGICETNNNGDPIVLYDGAADRWMISQFALNGTDNHQCIAVSTTGDPTGSYYLYDFAYGELMNDYPHFGVWTDGYYMGVNQFDSTAGFAWSGGGVVAYEREKMLIGAPAQQVKFDMNGATPTVYTPMPLDIDGITPPPADANQYFIWSSGDSGELDRLHVWEFDVDWDNTSASTFTPVQTVSVTPYGGAPAITQPNGQALDSLSIRSMFRAAYRNLNGQGKIVFTHNVAAPAGQGETALRWYEIDVDQSQGTVAVANEGTFAPDTNSRWMGSGAMDVNGNVAFGYSIASSAMVPSIAAATRLATDPANTLTDEIMLHNGEGSQSGASRWGDYSSLSIDPEDDCTFWFTTEYYKTDDDGSTAWSTRISSFKIPTCSSGPRGELTGKVTDTTSGEAIANATITIGLFTTKTDSEGNYRVTLPVGDYDVSGSKYGWVTSTAAASTVTEDETVTNNITLEGATPVVVSGKVSDGGGHGNSLYAKVSVRVPGDTLSTYTNPETGAYSISLFEGTTVSFSAEEIRVGGYLKSESTDVLPTNETNAQKDHTGVNFELTPNSNCTAPGYAFDSVDGFYEGFDVFPAAGWTVTDHSGEGVVWSSYVGSGRNISGAQGEAAFADSDAAGPGVNADTSLVSPVINVVDRENYILEFDGYLATWTGQDDVDIDVNVDSAGWTNVGKLSKSASLDSYALDITDLLTGATSFQVRFRYYNANWEFYTLIDNVRFIARTCNMVAGSMLTGYVTDANTGTAINGASISIDGNAVTASVATSEDEAINDGLFQVFVSDSATSIEVAKEKYVTATPTSADIALATPVSLNAGMINTDEVTFGVTEGRALDNSTLTISNVGTADASVSDLLLIKGGQNNLIHGPFHPSTRHFGPKDLNNLDTAKIRHFPDHKLAEIKSVEASSVFATDLTYGWSISRNRTTGEFWVGDLQAGGALADAVWKFDADGTRTTTNVAVGWGGSFHAGSAFNQRTGSLWIVNVGGDNCIHEVDIEALEDTGNTICPAFGTSQRGLAYDPITDTFYSGSWNDGIIHQFTMDGTIIRSVNVGLSVAGLAYNAETGHLFVSINNAGDNYDVVAVDAMTEGMDMLGGIDVQFDLDGDGYPGNLITSQAGLDIDCDGNLWIVDQAQQLVIGFASGETGACEWNNVPWMTAASIDPVTLAASETAESALTFDVANLAAGDYEATIAFKHDTPYSVSAIPLKVTVNEPSYGTAQFAVTHVDVDEEKNAVLSVERVDGSDYAVSVDFNTIDGSAIAGADYTATSGTLNWADGDTAAKTISVPTSALDVHKTFTVILSNPQGGAAVGAKTAATVTIIDQPKSGSGSFGAPLLMLFVLTTLFRRRKVSVK</sequence>
<evidence type="ECO:0000256" key="4">
    <source>
        <dbReference type="SAM" id="SignalP"/>
    </source>
</evidence>
<reference evidence="6 7" key="1">
    <citation type="submission" date="2019-07" db="EMBL/GenBank/DDBJ databases">
        <title>Draft genome for Aliikangiella sp. M105.</title>
        <authorList>
            <person name="Wang G."/>
        </authorList>
    </citation>
    <scope>NUCLEOTIDE SEQUENCE [LARGE SCALE GENOMIC DNA]</scope>
    <source>
        <strain evidence="6 7">M105</strain>
    </source>
</reference>
<evidence type="ECO:0000313" key="6">
    <source>
        <dbReference type="EMBL" id="TQV89265.1"/>
    </source>
</evidence>
<feature type="signal peptide" evidence="4">
    <location>
        <begin position="1"/>
        <end position="21"/>
    </location>
</feature>
<proteinExistence type="predicted"/>
<dbReference type="SUPFAM" id="SSF63825">
    <property type="entry name" value="YWTD domain"/>
    <property type="match status" value="1"/>
</dbReference>
<organism evidence="6 7">
    <name type="scientific">Aliikangiella coralliicola</name>
    <dbReference type="NCBI Taxonomy" id="2592383"/>
    <lineage>
        <taxon>Bacteria</taxon>
        <taxon>Pseudomonadati</taxon>
        <taxon>Pseudomonadota</taxon>
        <taxon>Gammaproteobacteria</taxon>
        <taxon>Oceanospirillales</taxon>
        <taxon>Pleioneaceae</taxon>
        <taxon>Aliikangiella</taxon>
    </lineage>
</organism>
<accession>A0A545UII1</accession>
<keyword evidence="3" id="KW-0106">Calcium</keyword>
<dbReference type="Gene3D" id="2.60.40.1120">
    <property type="entry name" value="Carboxypeptidase-like, regulatory domain"/>
    <property type="match status" value="2"/>
</dbReference>
<dbReference type="GO" id="GO:0030246">
    <property type="term" value="F:carbohydrate binding"/>
    <property type="evidence" value="ECO:0007669"/>
    <property type="project" value="InterPro"/>
</dbReference>
<keyword evidence="7" id="KW-1185">Reference proteome</keyword>
<gene>
    <name evidence="6" type="ORF">FLL46_03805</name>
</gene>
<dbReference type="PANTHER" id="PTHR46682:SF1">
    <property type="entry name" value="ADHESION G-PROTEIN COUPLED RECEPTOR V1"/>
    <property type="match status" value="1"/>
</dbReference>
<feature type="domain" description="Calx-beta" evidence="5">
    <location>
        <begin position="1374"/>
        <end position="1469"/>
    </location>
</feature>
<keyword evidence="2" id="KW-0677">Repeat</keyword>
<evidence type="ECO:0000256" key="2">
    <source>
        <dbReference type="ARBA" id="ARBA00022737"/>
    </source>
</evidence>
<dbReference type="PANTHER" id="PTHR46682">
    <property type="entry name" value="ADHESION G-PROTEIN COUPLED RECEPTOR V1"/>
    <property type="match status" value="1"/>
</dbReference>
<dbReference type="Pfam" id="PF03160">
    <property type="entry name" value="Calx-beta"/>
    <property type="match status" value="1"/>
</dbReference>
<dbReference type="Pfam" id="PF13620">
    <property type="entry name" value="CarboxypepD_reg"/>
    <property type="match status" value="1"/>
</dbReference>
<dbReference type="GO" id="GO:0016020">
    <property type="term" value="C:membrane"/>
    <property type="evidence" value="ECO:0007669"/>
    <property type="project" value="InterPro"/>
</dbReference>
<keyword evidence="1 4" id="KW-0732">Signal</keyword>
<protein>
    <submittedName>
        <fullName evidence="6">PKD domain-containing protein</fullName>
    </submittedName>
</protein>
<evidence type="ECO:0000256" key="1">
    <source>
        <dbReference type="ARBA" id="ARBA00022729"/>
    </source>
</evidence>
<dbReference type="InterPro" id="IPR013784">
    <property type="entry name" value="Carb-bd-like_fold"/>
</dbReference>
<dbReference type="InterPro" id="IPR026919">
    <property type="entry name" value="ADGRV1"/>
</dbReference>
<comment type="caution">
    <text evidence="6">The sequence shown here is derived from an EMBL/GenBank/DDBJ whole genome shotgun (WGS) entry which is preliminary data.</text>
</comment>
<dbReference type="OrthoDB" id="6244278at2"/>
<dbReference type="InterPro" id="IPR003644">
    <property type="entry name" value="Calx_beta"/>
</dbReference>
<dbReference type="RefSeq" id="WP_142892115.1">
    <property type="nucleotide sequence ID" value="NZ_ML660161.1"/>
</dbReference>
<feature type="chain" id="PRO_5022156577" evidence="4">
    <location>
        <begin position="22"/>
        <end position="1520"/>
    </location>
</feature>
<dbReference type="SMART" id="SM00237">
    <property type="entry name" value="Calx_beta"/>
    <property type="match status" value="1"/>
</dbReference>
<evidence type="ECO:0000259" key="5">
    <source>
        <dbReference type="SMART" id="SM00237"/>
    </source>
</evidence>
<dbReference type="InterPro" id="IPR038081">
    <property type="entry name" value="CalX-like_sf"/>
</dbReference>
<evidence type="ECO:0000313" key="7">
    <source>
        <dbReference type="Proteomes" id="UP000315439"/>
    </source>
</evidence>
<name>A0A545UII1_9GAMM</name>
<dbReference type="SUPFAM" id="SSF49452">
    <property type="entry name" value="Starch-binding domain-like"/>
    <property type="match status" value="1"/>
</dbReference>
<dbReference type="Gene3D" id="2.60.120.200">
    <property type="match status" value="1"/>
</dbReference>
<dbReference type="Proteomes" id="UP000315439">
    <property type="component" value="Unassembled WGS sequence"/>
</dbReference>